<dbReference type="HAMAP" id="MF_00134_B">
    <property type="entry name" value="IGPS_B"/>
    <property type="match status" value="1"/>
</dbReference>
<keyword evidence="4 9" id="KW-0028">Amino-acid biosynthesis</keyword>
<keyword evidence="6 9" id="KW-0822">Tryptophan biosynthesis</keyword>
<dbReference type="PANTHER" id="PTHR22854">
    <property type="entry name" value="TRYPTOPHAN BIOSYNTHESIS PROTEIN"/>
    <property type="match status" value="1"/>
</dbReference>
<keyword evidence="7 9" id="KW-0057">Aromatic amino acid biosynthesis</keyword>
<dbReference type="NCBIfam" id="NF001377">
    <property type="entry name" value="PRK00278.2-4"/>
    <property type="match status" value="1"/>
</dbReference>
<evidence type="ECO:0000256" key="5">
    <source>
        <dbReference type="ARBA" id="ARBA00022793"/>
    </source>
</evidence>
<dbReference type="GO" id="GO:0000162">
    <property type="term" value="P:L-tryptophan biosynthetic process"/>
    <property type="evidence" value="ECO:0007669"/>
    <property type="project" value="UniProtKB-UniRule"/>
</dbReference>
<name>A0AAU8G8G0_9CHLR</name>
<dbReference type="RefSeq" id="WP_353714420.1">
    <property type="nucleotide sequence ID" value="NZ_CP159307.1"/>
</dbReference>
<gene>
    <name evidence="9 11" type="primary">trpC</name>
    <name evidence="11" type="ORF">ABV300_08475</name>
</gene>
<dbReference type="CDD" id="cd00331">
    <property type="entry name" value="IGPS"/>
    <property type="match status" value="1"/>
</dbReference>
<comment type="catalytic activity">
    <reaction evidence="1 9">
        <text>1-(2-carboxyphenylamino)-1-deoxy-D-ribulose 5-phosphate + H(+) = (1S,2R)-1-C-(indol-3-yl)glycerol 3-phosphate + CO2 + H2O</text>
        <dbReference type="Rhea" id="RHEA:23476"/>
        <dbReference type="ChEBI" id="CHEBI:15377"/>
        <dbReference type="ChEBI" id="CHEBI:15378"/>
        <dbReference type="ChEBI" id="CHEBI:16526"/>
        <dbReference type="ChEBI" id="CHEBI:58613"/>
        <dbReference type="ChEBI" id="CHEBI:58866"/>
        <dbReference type="EC" id="4.1.1.48"/>
    </reaction>
</comment>
<dbReference type="EC" id="4.1.1.48" evidence="9"/>
<comment type="similarity">
    <text evidence="3 9">Belongs to the TrpC family.</text>
</comment>
<dbReference type="SUPFAM" id="SSF51366">
    <property type="entry name" value="Ribulose-phoshate binding barrel"/>
    <property type="match status" value="1"/>
</dbReference>
<evidence type="ECO:0000259" key="10">
    <source>
        <dbReference type="Pfam" id="PF00218"/>
    </source>
</evidence>
<evidence type="ECO:0000256" key="1">
    <source>
        <dbReference type="ARBA" id="ARBA00001633"/>
    </source>
</evidence>
<protein>
    <recommendedName>
        <fullName evidence="9">Indole-3-glycerol phosphate synthase</fullName>
        <shortName evidence="9">IGPS</shortName>
        <ecNumber evidence="9">4.1.1.48</ecNumber>
    </recommendedName>
</protein>
<dbReference type="InterPro" id="IPR013785">
    <property type="entry name" value="Aldolase_TIM"/>
</dbReference>
<feature type="domain" description="Indole-3-glycerol phosphate synthase" evidence="10">
    <location>
        <begin position="3"/>
        <end position="257"/>
    </location>
</feature>
<organism evidence="11">
    <name type="scientific">Dehalogenimonas sp. 4OHTPN</name>
    <dbReference type="NCBI Taxonomy" id="3166643"/>
    <lineage>
        <taxon>Bacteria</taxon>
        <taxon>Bacillati</taxon>
        <taxon>Chloroflexota</taxon>
        <taxon>Dehalococcoidia</taxon>
        <taxon>Dehalococcoidales</taxon>
        <taxon>Dehalococcoidaceae</taxon>
        <taxon>Dehalogenimonas</taxon>
    </lineage>
</organism>
<evidence type="ECO:0000256" key="8">
    <source>
        <dbReference type="ARBA" id="ARBA00023239"/>
    </source>
</evidence>
<dbReference type="GO" id="GO:0004640">
    <property type="term" value="F:phosphoribosylanthranilate isomerase activity"/>
    <property type="evidence" value="ECO:0007669"/>
    <property type="project" value="TreeGrafter"/>
</dbReference>
<dbReference type="InterPro" id="IPR011060">
    <property type="entry name" value="RibuloseP-bd_barrel"/>
</dbReference>
<dbReference type="Pfam" id="PF00218">
    <property type="entry name" value="IGPS"/>
    <property type="match status" value="1"/>
</dbReference>
<dbReference type="FunFam" id="3.20.20.70:FF:000024">
    <property type="entry name" value="Indole-3-glycerol phosphate synthase"/>
    <property type="match status" value="1"/>
</dbReference>
<comment type="pathway">
    <text evidence="2 9">Amino-acid biosynthesis; L-tryptophan biosynthesis; L-tryptophan from chorismate: step 4/5.</text>
</comment>
<sequence length="259" mass="27836">MLLDEIVAATRSAVNERKRRIPLDVLISEVEKQPPPKDFAAAIAGGGVKIIAEVKKASPSKGVIRVDFDPVVIAREYACSGAAAISVLTEEKYFQGRSEYLKAIADYLGMSHPPLLCKDFIIDEYQLYEARACGADAVLLIVAILTVPELISLLELARRLGMAALIEAHDETEVEAAVASGAKIIGINNRDLKTFKVDLATTGGLRRLIPADRIIVSESGIVSRDDIKYLQSLGINAALVGEALMTAPDIGAKLRELSV</sequence>
<dbReference type="InterPro" id="IPR001468">
    <property type="entry name" value="Indole-3-GlycerolPSynthase_CS"/>
</dbReference>
<reference evidence="11" key="1">
    <citation type="submission" date="2024-06" db="EMBL/GenBank/DDBJ databases">
        <title>A Novel Isolate, Dehalogenimonas sp. Strain 4OHTPN, Dechlorinates Aromatic 4 Hydroxy chlorothalonil by a Novel Reductive Dehalogenase.</title>
        <authorList>
            <person name="Liu G."/>
        </authorList>
    </citation>
    <scope>NUCLEOTIDE SEQUENCE</scope>
    <source>
        <strain evidence="11">4OHTPN</strain>
    </source>
</reference>
<dbReference type="GO" id="GO:0004425">
    <property type="term" value="F:indole-3-glycerol-phosphate synthase activity"/>
    <property type="evidence" value="ECO:0007669"/>
    <property type="project" value="UniProtKB-UniRule"/>
</dbReference>
<evidence type="ECO:0000256" key="3">
    <source>
        <dbReference type="ARBA" id="ARBA00008737"/>
    </source>
</evidence>
<dbReference type="HAMAP" id="MF_00134_A">
    <property type="entry name" value="IGPS_A"/>
    <property type="match status" value="1"/>
</dbReference>
<keyword evidence="8 9" id="KW-0456">Lyase</keyword>
<accession>A0AAU8G8G0</accession>
<evidence type="ECO:0000256" key="2">
    <source>
        <dbReference type="ARBA" id="ARBA00004696"/>
    </source>
</evidence>
<dbReference type="PROSITE" id="PS00614">
    <property type="entry name" value="IGPS"/>
    <property type="match status" value="1"/>
</dbReference>
<evidence type="ECO:0000256" key="6">
    <source>
        <dbReference type="ARBA" id="ARBA00022822"/>
    </source>
</evidence>
<dbReference type="EMBL" id="CP159307">
    <property type="protein sequence ID" value="XCH33173.1"/>
    <property type="molecule type" value="Genomic_DNA"/>
</dbReference>
<evidence type="ECO:0000313" key="11">
    <source>
        <dbReference type="EMBL" id="XCH33173.1"/>
    </source>
</evidence>
<dbReference type="InterPro" id="IPR045186">
    <property type="entry name" value="Indole-3-glycerol_P_synth"/>
</dbReference>
<dbReference type="PANTHER" id="PTHR22854:SF2">
    <property type="entry name" value="INDOLE-3-GLYCEROL-PHOSPHATE SYNTHASE"/>
    <property type="match status" value="1"/>
</dbReference>
<dbReference type="Gene3D" id="3.20.20.70">
    <property type="entry name" value="Aldolase class I"/>
    <property type="match status" value="1"/>
</dbReference>
<keyword evidence="5 9" id="KW-0210">Decarboxylase</keyword>
<evidence type="ECO:0000256" key="9">
    <source>
        <dbReference type="HAMAP-Rule" id="MF_00134"/>
    </source>
</evidence>
<proteinExistence type="inferred from homology"/>
<dbReference type="AlphaFoldDB" id="A0AAU8G8G0"/>
<dbReference type="InterPro" id="IPR013798">
    <property type="entry name" value="Indole-3-glycerol_P_synth_dom"/>
</dbReference>
<evidence type="ECO:0000256" key="7">
    <source>
        <dbReference type="ARBA" id="ARBA00023141"/>
    </source>
</evidence>
<evidence type="ECO:0000256" key="4">
    <source>
        <dbReference type="ARBA" id="ARBA00022605"/>
    </source>
</evidence>